<organism evidence="1 2">
    <name type="scientific">Ascaris lumbricoides</name>
    <name type="common">Giant roundworm</name>
    <dbReference type="NCBI Taxonomy" id="6252"/>
    <lineage>
        <taxon>Eukaryota</taxon>
        <taxon>Metazoa</taxon>
        <taxon>Ecdysozoa</taxon>
        <taxon>Nematoda</taxon>
        <taxon>Chromadorea</taxon>
        <taxon>Rhabditida</taxon>
        <taxon>Spirurina</taxon>
        <taxon>Ascaridomorpha</taxon>
        <taxon>Ascaridoidea</taxon>
        <taxon>Ascarididae</taxon>
        <taxon>Ascaris</taxon>
    </lineage>
</organism>
<accession>A0A0M3I2K9</accession>
<protein>
    <submittedName>
        <fullName evidence="2">Protein kinase domain-containing protein</fullName>
    </submittedName>
</protein>
<keyword evidence="1" id="KW-1185">Reference proteome</keyword>
<dbReference type="Proteomes" id="UP000036681">
    <property type="component" value="Unplaced"/>
</dbReference>
<evidence type="ECO:0000313" key="2">
    <source>
        <dbReference type="WBParaSite" id="ALUE_0001074801-mRNA-1"/>
    </source>
</evidence>
<dbReference type="WBParaSite" id="ALUE_0001074801-mRNA-1">
    <property type="protein sequence ID" value="ALUE_0001074801-mRNA-1"/>
    <property type="gene ID" value="ALUE_0001074801"/>
</dbReference>
<name>A0A0M3I2K9_ASCLU</name>
<sequence>MLLMKIKRFGPIFLVESLADRKSDLSVRSRKHSSIETVAMERVNWATEHRSGQINFYNIANVFCDSDRMILIDFSEREKTSTNDYYEVLLQKLESTMVKKDASEVASYSIAAIRRLIH</sequence>
<reference evidence="2" key="1">
    <citation type="submission" date="2017-02" db="UniProtKB">
        <authorList>
            <consortium name="WormBaseParasite"/>
        </authorList>
    </citation>
    <scope>IDENTIFICATION</scope>
</reference>
<proteinExistence type="predicted"/>
<dbReference type="AlphaFoldDB" id="A0A0M3I2K9"/>
<evidence type="ECO:0000313" key="1">
    <source>
        <dbReference type="Proteomes" id="UP000036681"/>
    </source>
</evidence>